<evidence type="ECO:0000256" key="1">
    <source>
        <dbReference type="SAM" id="Phobius"/>
    </source>
</evidence>
<keyword evidence="1" id="KW-0472">Membrane</keyword>
<dbReference type="Proteomes" id="UP000807504">
    <property type="component" value="Unassembled WGS sequence"/>
</dbReference>
<protein>
    <submittedName>
        <fullName evidence="2">Uncharacterized protein</fullName>
    </submittedName>
</protein>
<organism evidence="2 3">
    <name type="scientific">Argiope bruennichi</name>
    <name type="common">Wasp spider</name>
    <name type="synonym">Aranea bruennichi</name>
    <dbReference type="NCBI Taxonomy" id="94029"/>
    <lineage>
        <taxon>Eukaryota</taxon>
        <taxon>Metazoa</taxon>
        <taxon>Ecdysozoa</taxon>
        <taxon>Arthropoda</taxon>
        <taxon>Chelicerata</taxon>
        <taxon>Arachnida</taxon>
        <taxon>Araneae</taxon>
        <taxon>Araneomorphae</taxon>
        <taxon>Entelegynae</taxon>
        <taxon>Araneoidea</taxon>
        <taxon>Araneidae</taxon>
        <taxon>Argiope</taxon>
    </lineage>
</organism>
<proteinExistence type="predicted"/>
<evidence type="ECO:0000313" key="2">
    <source>
        <dbReference type="EMBL" id="KAF8770961.1"/>
    </source>
</evidence>
<dbReference type="AlphaFoldDB" id="A0A8T0EDM1"/>
<keyword evidence="3" id="KW-1185">Reference proteome</keyword>
<name>A0A8T0EDM1_ARGBR</name>
<evidence type="ECO:0000313" key="3">
    <source>
        <dbReference type="Proteomes" id="UP000807504"/>
    </source>
</evidence>
<dbReference type="GO" id="GO:0005615">
    <property type="term" value="C:extracellular space"/>
    <property type="evidence" value="ECO:0007669"/>
    <property type="project" value="TreeGrafter"/>
</dbReference>
<keyword evidence="1" id="KW-1133">Transmembrane helix</keyword>
<dbReference type="EMBL" id="JABXBU010002228">
    <property type="protein sequence ID" value="KAF8770961.1"/>
    <property type="molecule type" value="Genomic_DNA"/>
</dbReference>
<feature type="transmembrane region" description="Helical" evidence="1">
    <location>
        <begin position="34"/>
        <end position="52"/>
    </location>
</feature>
<dbReference type="FunFam" id="3.40.720.10:FF:000017">
    <property type="entry name" value="Predicted protein"/>
    <property type="match status" value="1"/>
</dbReference>
<sequence length="859" mass="99719">MGVYRTPQGSPVIFFQEPSRLTIYISTVSRRQRFKILIVICCLTLFILGWYLKTSKNLLKLPETSNSINDIFESQRISTRVEGSQHLPPQDQPRKENELMDFFQEYKAYFNPFQKELVFGSTENNDIYIVRSHKRLHNDIELFPSPTDYNDIPITIPAGRYPDHELELKHSTEFEMTFTVPARRHPDAEIEFSDLTEKHIIGGAEHITTPMQNNEIERSYDHKDNNYLKLSLEGGISNSLQPVQPTQDSSLLLDTPGCKIPKLDPWDPTVKHLIELQEPYECPGPPLFMKPSPDGSVTLNETVLEIYYNMTKNELRCYYHPFYRKHEEPDAIGEHTYVSGVITQLPFGVPLNEDYIRVVCIFNDKHFEQYIPLVRLKKEIEEAKSFISPPTPRLNIILAGIDSVSKLNYLRHFRKTDAFIKDKLPMFEMNGYTKVGDNTFPNLVPMLTGHFVEHYWNETVRETMYFDDVDIIWKDYAKKGYRTFYAEDSPYTGTFNYMKRGFYDPPTDYYIRPFYLALENSKIKENAEKEYCYNSQLEPDIIYDYLRNFIEAMGDRPYFAFAMVSTITHDELNQAGWEDQPTVHILEDLSNMGALNNSLLVLFSDHGLRFGDIRYTYIGKLEERLPLMYIHAPKWFLEQYPQYARNLKINQNRLMTLFDIHATMIHLLDLNRSAEERAELTMGKSLLEEISPNRTCEEANILPHWCPCQTFENVPFNSIEAINASQAIVNDINSKLAEYGGICEVLEVAEIMDARVGRANDLVLRYERHDNDVINRTVILGERVNPIADYMITLVTKPGQAVFEGTVRHNPQNNSYVVLGISRISLYGKTSCCTRAILDESHDFEAYFNFHTGTVVFLE</sequence>
<dbReference type="Gene3D" id="3.40.720.10">
    <property type="entry name" value="Alkaline Phosphatase, subunit A"/>
    <property type="match status" value="1"/>
</dbReference>
<accession>A0A8T0EDM1</accession>
<dbReference type="CDD" id="cd16021">
    <property type="entry name" value="ALP_like"/>
    <property type="match status" value="1"/>
</dbReference>
<comment type="caution">
    <text evidence="2">The sequence shown here is derived from an EMBL/GenBank/DDBJ whole genome shotgun (WGS) entry which is preliminary data.</text>
</comment>
<dbReference type="SUPFAM" id="SSF53649">
    <property type="entry name" value="Alkaline phosphatase-like"/>
    <property type="match status" value="1"/>
</dbReference>
<dbReference type="PANTHER" id="PTHR10974">
    <property type="entry name" value="FI08016P-RELATED"/>
    <property type="match status" value="1"/>
</dbReference>
<gene>
    <name evidence="2" type="ORF">HNY73_018428</name>
</gene>
<dbReference type="PANTHER" id="PTHR10974:SF1">
    <property type="entry name" value="FI08016P-RELATED"/>
    <property type="match status" value="1"/>
</dbReference>
<dbReference type="InterPro" id="IPR017850">
    <property type="entry name" value="Alkaline_phosphatase_core_sf"/>
</dbReference>
<dbReference type="InterPro" id="IPR004245">
    <property type="entry name" value="DUF229"/>
</dbReference>
<keyword evidence="1" id="KW-0812">Transmembrane</keyword>
<reference evidence="2" key="1">
    <citation type="journal article" date="2020" name="bioRxiv">
        <title>Chromosome-level reference genome of the European wasp spider Argiope bruennichi: a resource for studies on range expansion and evolutionary adaptation.</title>
        <authorList>
            <person name="Sheffer M.M."/>
            <person name="Hoppe A."/>
            <person name="Krehenwinkel H."/>
            <person name="Uhl G."/>
            <person name="Kuss A.W."/>
            <person name="Jensen L."/>
            <person name="Jensen C."/>
            <person name="Gillespie R.G."/>
            <person name="Hoff K.J."/>
            <person name="Prost S."/>
        </authorList>
    </citation>
    <scope>NUCLEOTIDE SEQUENCE</scope>
</reference>
<dbReference type="Pfam" id="PF02995">
    <property type="entry name" value="DUF229"/>
    <property type="match status" value="1"/>
</dbReference>
<reference evidence="2" key="2">
    <citation type="submission" date="2020-06" db="EMBL/GenBank/DDBJ databases">
        <authorList>
            <person name="Sheffer M."/>
        </authorList>
    </citation>
    <scope>NUCLEOTIDE SEQUENCE</scope>
</reference>